<feature type="region of interest" description="Disordered" evidence="1">
    <location>
        <begin position="1"/>
        <end position="87"/>
    </location>
</feature>
<sequence length="87" mass="9147">VRASLLLLPGSSPHPGGQPAPARQGGPPAEGEGLRRTSQNGDHRAADQRREGHRLLGLLPPLEGPPPAGPPLFHLVWRRDPRAPGNG</sequence>
<dbReference type="KEGG" id="tng:GSTEN00036057G001"/>
<feature type="compositionally biased region" description="Low complexity" evidence="1">
    <location>
        <begin position="1"/>
        <end position="31"/>
    </location>
</feature>
<gene>
    <name evidence="2" type="ORF">GSTENG00036057001</name>
</gene>
<protein>
    <submittedName>
        <fullName evidence="2">(spotted green pufferfish) hypothetical protein</fullName>
    </submittedName>
</protein>
<reference evidence="2" key="1">
    <citation type="journal article" date="2004" name="Nature">
        <title>Genome duplication in the teleost fish Tetraodon nigroviridis reveals the early vertebrate proto-karyotype.</title>
        <authorList>
            <person name="Jaillon O."/>
            <person name="Aury J.-M."/>
            <person name="Brunet F."/>
            <person name="Petit J.-L."/>
            <person name="Stange-Thomann N."/>
            <person name="Mauceli E."/>
            <person name="Bouneau L."/>
            <person name="Fischer C."/>
            <person name="Ozouf-Costaz C."/>
            <person name="Bernot A."/>
            <person name="Nicaud S."/>
            <person name="Jaffe D."/>
            <person name="Fisher S."/>
            <person name="Lutfalla G."/>
            <person name="Dossat C."/>
            <person name="Segurens B."/>
            <person name="Dasilva C."/>
            <person name="Salanoubat M."/>
            <person name="Levy M."/>
            <person name="Boudet N."/>
            <person name="Castellano S."/>
            <person name="Anthouard V."/>
            <person name="Jubin C."/>
            <person name="Castelli V."/>
            <person name="Katinka M."/>
            <person name="Vacherie B."/>
            <person name="Biemont C."/>
            <person name="Skalli Z."/>
            <person name="Cattolico L."/>
            <person name="Poulain J."/>
            <person name="De Berardinis V."/>
            <person name="Cruaud C."/>
            <person name="Duprat S."/>
            <person name="Brottier P."/>
            <person name="Coutanceau J.-P."/>
            <person name="Gouzy J."/>
            <person name="Parra G."/>
            <person name="Lardier G."/>
            <person name="Chapple C."/>
            <person name="McKernan K.J."/>
            <person name="McEwan P."/>
            <person name="Bosak S."/>
            <person name="Kellis M."/>
            <person name="Volff J.-N."/>
            <person name="Guigo R."/>
            <person name="Zody M.C."/>
            <person name="Mesirov J."/>
            <person name="Lindblad-Toh K."/>
            <person name="Birren B."/>
            <person name="Nusbaum C."/>
            <person name="Kahn D."/>
            <person name="Robinson-Rechavi M."/>
            <person name="Laudet V."/>
            <person name="Schachter V."/>
            <person name="Quetier F."/>
            <person name="Saurin W."/>
            <person name="Scarpelli C."/>
            <person name="Wincker P."/>
            <person name="Lander E.S."/>
            <person name="Weissenbach J."/>
            <person name="Roest Crollius H."/>
        </authorList>
    </citation>
    <scope>NUCLEOTIDE SEQUENCE [LARGE SCALE GENOMIC DNA]</scope>
</reference>
<feature type="non-terminal residue" evidence="2">
    <location>
        <position position="1"/>
    </location>
</feature>
<dbReference type="AlphaFoldDB" id="Q4RDI0"/>
<evidence type="ECO:0000256" key="1">
    <source>
        <dbReference type="SAM" id="MobiDB-lite"/>
    </source>
</evidence>
<proteinExistence type="predicted"/>
<dbReference type="EMBL" id="CAAE01016413">
    <property type="protein sequence ID" value="CAG13552.1"/>
    <property type="molecule type" value="Genomic_DNA"/>
</dbReference>
<feature type="compositionally biased region" description="Basic and acidic residues" evidence="1">
    <location>
        <begin position="77"/>
        <end position="87"/>
    </location>
</feature>
<organism evidence="2">
    <name type="scientific">Tetraodon nigroviridis</name>
    <name type="common">Spotted green pufferfish</name>
    <name type="synonym">Chelonodon nigroviridis</name>
    <dbReference type="NCBI Taxonomy" id="99883"/>
    <lineage>
        <taxon>Eukaryota</taxon>
        <taxon>Metazoa</taxon>
        <taxon>Chordata</taxon>
        <taxon>Craniata</taxon>
        <taxon>Vertebrata</taxon>
        <taxon>Euteleostomi</taxon>
        <taxon>Actinopterygii</taxon>
        <taxon>Neopterygii</taxon>
        <taxon>Teleostei</taxon>
        <taxon>Neoteleostei</taxon>
        <taxon>Acanthomorphata</taxon>
        <taxon>Eupercaria</taxon>
        <taxon>Tetraodontiformes</taxon>
        <taxon>Tetradontoidea</taxon>
        <taxon>Tetraodontidae</taxon>
        <taxon>Tetraodon</taxon>
    </lineage>
</organism>
<feature type="compositionally biased region" description="Basic and acidic residues" evidence="1">
    <location>
        <begin position="41"/>
        <end position="54"/>
    </location>
</feature>
<evidence type="ECO:0000313" key="2">
    <source>
        <dbReference type="EMBL" id="CAG13552.1"/>
    </source>
</evidence>
<accession>Q4RDI0</accession>
<name>Q4RDI0_TETNG</name>
<comment type="caution">
    <text evidence="2">The sequence shown here is derived from an EMBL/GenBank/DDBJ whole genome shotgun (WGS) entry which is preliminary data.</text>
</comment>
<reference evidence="2" key="2">
    <citation type="submission" date="2004-02" db="EMBL/GenBank/DDBJ databases">
        <authorList>
            <consortium name="Genoscope"/>
            <consortium name="Whitehead Institute Centre for Genome Research"/>
        </authorList>
    </citation>
    <scope>NUCLEOTIDE SEQUENCE</scope>
</reference>